<proteinExistence type="predicted"/>
<dbReference type="AlphaFoldDB" id="E9I4V6"/>
<dbReference type="EMBL" id="GL735221">
    <property type="protein sequence ID" value="EFX60974.1"/>
    <property type="molecule type" value="Genomic_DNA"/>
</dbReference>
<name>E9I4V6_DAPPU</name>
<dbReference type="InParanoid" id="E9I4V6"/>
<dbReference type="Proteomes" id="UP000000305">
    <property type="component" value="Unassembled WGS sequence"/>
</dbReference>
<dbReference type="PhylomeDB" id="E9I4V6"/>
<dbReference type="KEGG" id="dpx:DAPPUDRAFT_340871"/>
<accession>E9I4V6</accession>
<evidence type="ECO:0000313" key="1">
    <source>
        <dbReference type="EMBL" id="EFX60974.1"/>
    </source>
</evidence>
<evidence type="ECO:0008006" key="3">
    <source>
        <dbReference type="Google" id="ProtNLM"/>
    </source>
</evidence>
<keyword evidence="2" id="KW-1185">Reference proteome</keyword>
<dbReference type="OrthoDB" id="6380039at2759"/>
<reference evidence="1 2" key="1">
    <citation type="journal article" date="2011" name="Science">
        <title>The ecoresponsive genome of Daphnia pulex.</title>
        <authorList>
            <person name="Colbourne J.K."/>
            <person name="Pfrender M.E."/>
            <person name="Gilbert D."/>
            <person name="Thomas W.K."/>
            <person name="Tucker A."/>
            <person name="Oakley T.H."/>
            <person name="Tokishita S."/>
            <person name="Aerts A."/>
            <person name="Arnold G.J."/>
            <person name="Basu M.K."/>
            <person name="Bauer D.J."/>
            <person name="Caceres C.E."/>
            <person name="Carmel L."/>
            <person name="Casola C."/>
            <person name="Choi J.H."/>
            <person name="Detter J.C."/>
            <person name="Dong Q."/>
            <person name="Dusheyko S."/>
            <person name="Eads B.D."/>
            <person name="Frohlich T."/>
            <person name="Geiler-Samerotte K.A."/>
            <person name="Gerlach D."/>
            <person name="Hatcher P."/>
            <person name="Jogdeo S."/>
            <person name="Krijgsveld J."/>
            <person name="Kriventseva E.V."/>
            <person name="Kultz D."/>
            <person name="Laforsch C."/>
            <person name="Lindquist E."/>
            <person name="Lopez J."/>
            <person name="Manak J.R."/>
            <person name="Muller J."/>
            <person name="Pangilinan J."/>
            <person name="Patwardhan R.P."/>
            <person name="Pitluck S."/>
            <person name="Pritham E.J."/>
            <person name="Rechtsteiner A."/>
            <person name="Rho M."/>
            <person name="Rogozin I.B."/>
            <person name="Sakarya O."/>
            <person name="Salamov A."/>
            <person name="Schaack S."/>
            <person name="Shapiro H."/>
            <person name="Shiga Y."/>
            <person name="Skalitzky C."/>
            <person name="Smith Z."/>
            <person name="Souvorov A."/>
            <person name="Sung W."/>
            <person name="Tang Z."/>
            <person name="Tsuchiya D."/>
            <person name="Tu H."/>
            <person name="Vos H."/>
            <person name="Wang M."/>
            <person name="Wolf Y.I."/>
            <person name="Yamagata H."/>
            <person name="Yamada T."/>
            <person name="Ye Y."/>
            <person name="Shaw J.R."/>
            <person name="Andrews J."/>
            <person name="Crease T.J."/>
            <person name="Tang H."/>
            <person name="Lucas S.M."/>
            <person name="Robertson H.M."/>
            <person name="Bork P."/>
            <person name="Koonin E.V."/>
            <person name="Zdobnov E.M."/>
            <person name="Grigoriev I.V."/>
            <person name="Lynch M."/>
            <person name="Boore J.L."/>
        </authorList>
    </citation>
    <scope>NUCLEOTIDE SEQUENCE [LARGE SCALE GENOMIC DNA]</scope>
</reference>
<protein>
    <recommendedName>
        <fullName evidence="3">Retrotransposon Copia-like N-terminal domain-containing protein</fullName>
    </recommendedName>
</protein>
<evidence type="ECO:0000313" key="2">
    <source>
        <dbReference type="Proteomes" id="UP000000305"/>
    </source>
</evidence>
<feature type="non-terminal residue" evidence="1">
    <location>
        <position position="1"/>
    </location>
</feature>
<organism evidence="1 2">
    <name type="scientific">Daphnia pulex</name>
    <name type="common">Water flea</name>
    <dbReference type="NCBI Taxonomy" id="6669"/>
    <lineage>
        <taxon>Eukaryota</taxon>
        <taxon>Metazoa</taxon>
        <taxon>Ecdysozoa</taxon>
        <taxon>Arthropoda</taxon>
        <taxon>Crustacea</taxon>
        <taxon>Branchiopoda</taxon>
        <taxon>Diplostraca</taxon>
        <taxon>Cladocera</taxon>
        <taxon>Anomopoda</taxon>
        <taxon>Daphniidae</taxon>
        <taxon>Daphnia</taxon>
    </lineage>
</organism>
<sequence>MATSPLKDVGHLTKFDGTNFTRWQQGLMLILEQHELLPIINGTEVKPSEIITDNTVKNAKAISNWCRKDCTVRNYIYATITDELRDTLCTSTTAADMYQR</sequence>
<gene>
    <name evidence="1" type="ORF">DAPPUDRAFT_340871</name>
</gene>
<dbReference type="HOGENOM" id="CLU_141401_0_0_1"/>